<reference evidence="3 4" key="1">
    <citation type="journal article" date="2011" name="J. Bacteriol.">
        <title>Genome sequence of the verrucomicrobium Opitutus terrae PB90-1, an abundant inhabitant of rice paddy soil ecosystems.</title>
        <authorList>
            <person name="van Passel M.W."/>
            <person name="Kant R."/>
            <person name="Palva A."/>
            <person name="Copeland A."/>
            <person name="Lucas S."/>
            <person name="Lapidus A."/>
            <person name="Glavina del Rio T."/>
            <person name="Pitluck S."/>
            <person name="Goltsman E."/>
            <person name="Clum A."/>
            <person name="Sun H."/>
            <person name="Schmutz J."/>
            <person name="Larimer F.W."/>
            <person name="Land M.L."/>
            <person name="Hauser L."/>
            <person name="Kyrpides N."/>
            <person name="Mikhailova N."/>
            <person name="Richardson P.P."/>
            <person name="Janssen P.H."/>
            <person name="de Vos W.M."/>
            <person name="Smidt H."/>
        </authorList>
    </citation>
    <scope>NUCLEOTIDE SEQUENCE [LARGE SCALE GENOMIC DNA]</scope>
    <source>
        <strain evidence="4">DSM 11246 / JCM 15787 / PB90-1</strain>
    </source>
</reference>
<dbReference type="Pfam" id="PF12951">
    <property type="entry name" value="PATR"/>
    <property type="match status" value="1"/>
</dbReference>
<feature type="chain" id="PRO_5002774803" evidence="2">
    <location>
        <begin position="25"/>
        <end position="422"/>
    </location>
</feature>
<dbReference type="InterPro" id="IPR011050">
    <property type="entry name" value="Pectin_lyase_fold/virulence"/>
</dbReference>
<proteinExistence type="predicted"/>
<dbReference type="RefSeq" id="WP_012373943.1">
    <property type="nucleotide sequence ID" value="NC_010571.1"/>
</dbReference>
<dbReference type="HOGENOM" id="CLU_650260_0_0_0"/>
<gene>
    <name evidence="3" type="ordered locus">Oter_1117</name>
</gene>
<dbReference type="Proteomes" id="UP000007013">
    <property type="component" value="Chromosome"/>
</dbReference>
<sequence length="422" mass="41775">MSRFCRLICPCVLFALACGYPGRAATVTWGGPRSGDLNVGSSWSSGIAPRSASTTAQFGGDFGSLTCTTTITAGSFYFTSGFSSGTITVRETGTLNLGSVVNDSSFTPIFRITGGLLHMSAASVSLGSARYEVESGGTLKLFQPSNPDGSAATIVMNGGTLTTTNSVDSGTISLGSLAGTGTVNTGAASLVLGALGTSTTFSGSIGTAASVTKVGGGTWTLTGASTYAGATTISAGTVKINNASGSAFGTGSVTVAEGATLTGAGKFTGALSNLGTYAPGNSPALTTLSSFTQGSTGTLALELGGLTRGTGYDALDITGAATFGGTLTISLINDFNPATGATFNLFDWGSVTGTFNTINLPTLATGLSWNLDALYTAGEISVGASAIPEPSTYAAVLGAAALGFGLWRRGRQRRAGASGRSV</sequence>
<dbReference type="OrthoDB" id="174034at2"/>
<accession>B1ZNH1</accession>
<dbReference type="InterPro" id="IPR013425">
    <property type="entry name" value="Autotrns_rpt"/>
</dbReference>
<organism evidence="3 4">
    <name type="scientific">Opitutus terrae (strain DSM 11246 / JCM 15787 / PB90-1)</name>
    <dbReference type="NCBI Taxonomy" id="452637"/>
    <lineage>
        <taxon>Bacteria</taxon>
        <taxon>Pseudomonadati</taxon>
        <taxon>Verrucomicrobiota</taxon>
        <taxon>Opitutia</taxon>
        <taxon>Opitutales</taxon>
        <taxon>Opitutaceae</taxon>
        <taxon>Opitutus</taxon>
    </lineage>
</organism>
<dbReference type="SUPFAM" id="SSF51126">
    <property type="entry name" value="Pectin lyase-like"/>
    <property type="match status" value="1"/>
</dbReference>
<dbReference type="NCBIfam" id="TIGR02601">
    <property type="entry name" value="autotrns_rpt"/>
    <property type="match status" value="1"/>
</dbReference>
<keyword evidence="1 2" id="KW-0732">Signal</keyword>
<protein>
    <submittedName>
        <fullName evidence="3">Autotransporter-associated beta strand repeat protein</fullName>
    </submittedName>
</protein>
<dbReference type="EMBL" id="CP001032">
    <property type="protein sequence ID" value="ACB74405.1"/>
    <property type="molecule type" value="Genomic_DNA"/>
</dbReference>
<keyword evidence="4" id="KW-1185">Reference proteome</keyword>
<evidence type="ECO:0000313" key="4">
    <source>
        <dbReference type="Proteomes" id="UP000007013"/>
    </source>
</evidence>
<dbReference type="eggNOG" id="COG4625">
    <property type="taxonomic scope" value="Bacteria"/>
</dbReference>
<name>B1ZNH1_OPITP</name>
<dbReference type="InterPro" id="IPR012332">
    <property type="entry name" value="Autotransporter_pectin_lyase_C"/>
</dbReference>
<dbReference type="Gene3D" id="2.160.20.20">
    <property type="match status" value="1"/>
</dbReference>
<evidence type="ECO:0000256" key="2">
    <source>
        <dbReference type="SAM" id="SignalP"/>
    </source>
</evidence>
<feature type="signal peptide" evidence="2">
    <location>
        <begin position="1"/>
        <end position="24"/>
    </location>
</feature>
<dbReference type="STRING" id="452637.Oter_1117"/>
<dbReference type="PROSITE" id="PS51257">
    <property type="entry name" value="PROKAR_LIPOPROTEIN"/>
    <property type="match status" value="1"/>
</dbReference>
<evidence type="ECO:0000313" key="3">
    <source>
        <dbReference type="EMBL" id="ACB74405.1"/>
    </source>
</evidence>
<evidence type="ECO:0000256" key="1">
    <source>
        <dbReference type="ARBA" id="ARBA00022729"/>
    </source>
</evidence>
<dbReference type="NCBIfam" id="TIGR02595">
    <property type="entry name" value="PEP_CTERM"/>
    <property type="match status" value="1"/>
</dbReference>
<dbReference type="KEGG" id="ote:Oter_1117"/>
<dbReference type="AlphaFoldDB" id="B1ZNH1"/>
<dbReference type="InterPro" id="IPR013424">
    <property type="entry name" value="Ice-binding_C"/>
</dbReference>